<gene>
    <name evidence="2" type="ORF">TNCT_355781</name>
</gene>
<keyword evidence="3" id="KW-1185">Reference proteome</keyword>
<reference evidence="2" key="1">
    <citation type="submission" date="2020-07" db="EMBL/GenBank/DDBJ databases">
        <title>Multicomponent nature underlies the extraordinary mechanical properties of spider dragline silk.</title>
        <authorList>
            <person name="Kono N."/>
            <person name="Nakamura H."/>
            <person name="Mori M."/>
            <person name="Yoshida Y."/>
            <person name="Ohtoshi R."/>
            <person name="Malay A.D."/>
            <person name="Moran D.A.P."/>
            <person name="Tomita M."/>
            <person name="Numata K."/>
            <person name="Arakawa K."/>
        </authorList>
    </citation>
    <scope>NUCLEOTIDE SEQUENCE</scope>
</reference>
<organism evidence="2 3">
    <name type="scientific">Trichonephila clavata</name>
    <name type="common">Joro spider</name>
    <name type="synonym">Nephila clavata</name>
    <dbReference type="NCBI Taxonomy" id="2740835"/>
    <lineage>
        <taxon>Eukaryota</taxon>
        <taxon>Metazoa</taxon>
        <taxon>Ecdysozoa</taxon>
        <taxon>Arthropoda</taxon>
        <taxon>Chelicerata</taxon>
        <taxon>Arachnida</taxon>
        <taxon>Araneae</taxon>
        <taxon>Araneomorphae</taxon>
        <taxon>Entelegynae</taxon>
        <taxon>Araneoidea</taxon>
        <taxon>Nephilidae</taxon>
        <taxon>Trichonephila</taxon>
    </lineage>
</organism>
<proteinExistence type="predicted"/>
<dbReference type="EMBL" id="BMAO01015120">
    <property type="protein sequence ID" value="GFQ99530.1"/>
    <property type="molecule type" value="Genomic_DNA"/>
</dbReference>
<evidence type="ECO:0000313" key="3">
    <source>
        <dbReference type="Proteomes" id="UP000887116"/>
    </source>
</evidence>
<protein>
    <submittedName>
        <fullName evidence="2">Uncharacterized protein</fullName>
    </submittedName>
</protein>
<accession>A0A8X6L6I0</accession>
<comment type="caution">
    <text evidence="2">The sequence shown here is derived from an EMBL/GenBank/DDBJ whole genome shotgun (WGS) entry which is preliminary data.</text>
</comment>
<evidence type="ECO:0000313" key="2">
    <source>
        <dbReference type="EMBL" id="GFQ99530.1"/>
    </source>
</evidence>
<dbReference type="Proteomes" id="UP000887116">
    <property type="component" value="Unassembled WGS sequence"/>
</dbReference>
<dbReference type="OrthoDB" id="10514145at2759"/>
<feature type="region of interest" description="Disordered" evidence="1">
    <location>
        <begin position="19"/>
        <end position="49"/>
    </location>
</feature>
<name>A0A8X6L6I0_TRICU</name>
<evidence type="ECO:0000256" key="1">
    <source>
        <dbReference type="SAM" id="MobiDB-lite"/>
    </source>
</evidence>
<sequence>VTYHPGVTSPHRVARNPLLHCHQMPPDDTQASKRMRRAGREGTGTQRINPFTIFELDRF</sequence>
<feature type="non-terminal residue" evidence="2">
    <location>
        <position position="1"/>
    </location>
</feature>
<dbReference type="AlphaFoldDB" id="A0A8X6L6I0"/>